<sequence length="479" mass="52558">MAVLGEALRITGGAIGQLLSQPFYYIFLIGLLLHYRRQGILERKLFNIRVHIYAGRVVRTVLTGLVIGCILSAVMLGIGIHIEKEIVWCLGIIIVLLSLIRLRLAHLMDALAVLMVVHVALLLFPSWQPQGWIGQTVIAIRQADLPGLLMIAVLLQAAEAVLFRLQGPALSSPVVIEGKRGKPVGAYAMEAFWPVPLWLLMPAAGGFILPWTPLHNGEFWSGGAVVTALPVMIGCSILTQSRLPGDKARIVSKRLLLGSLALLVLAAGALWWPPLAVPAICIAVIWREVVVYLSRREELESIPLYTETLRGLRILDVIPGSPAHELGIRAAETVYKVNGIPVHHPQSLHEALRMNPAFCKLEILNIHGESKFLQRAIYAGDHHQLGMIFAPDDHAPVSPDIQQLSAFHLLVRPRTRRLSSGNTESSGNLLLAAESAVLSEEPVSPAEKLDTAPEDHQSALSDDNYSLPKRKRRTDNNKH</sequence>
<dbReference type="Gene3D" id="2.30.42.10">
    <property type="match status" value="1"/>
</dbReference>
<evidence type="ECO:0000256" key="1">
    <source>
        <dbReference type="SAM" id="MobiDB-lite"/>
    </source>
</evidence>
<keyword evidence="2" id="KW-0812">Transmembrane</keyword>
<proteinExistence type="predicted"/>
<feature type="transmembrane region" description="Helical" evidence="2">
    <location>
        <begin position="56"/>
        <end position="80"/>
    </location>
</feature>
<feature type="transmembrane region" description="Helical" evidence="2">
    <location>
        <begin position="14"/>
        <end position="35"/>
    </location>
</feature>
<feature type="region of interest" description="Disordered" evidence="1">
    <location>
        <begin position="441"/>
        <end position="479"/>
    </location>
</feature>
<keyword evidence="2" id="KW-0472">Membrane</keyword>
<evidence type="ECO:0000313" key="4">
    <source>
        <dbReference type="EMBL" id="ANF98454.1"/>
    </source>
</evidence>
<keyword evidence="5" id="KW-1185">Reference proteome</keyword>
<feature type="transmembrane region" description="Helical" evidence="2">
    <location>
        <begin position="86"/>
        <end position="104"/>
    </location>
</feature>
<dbReference type="InterPro" id="IPR036034">
    <property type="entry name" value="PDZ_sf"/>
</dbReference>
<evidence type="ECO:0000259" key="3">
    <source>
        <dbReference type="Pfam" id="PF17820"/>
    </source>
</evidence>
<dbReference type="AlphaFoldDB" id="A0A172ZLD2"/>
<protein>
    <recommendedName>
        <fullName evidence="3">PDZ domain-containing protein</fullName>
    </recommendedName>
</protein>
<organism evidence="4 5">
    <name type="scientific">Paenibacillus bovis</name>
    <dbReference type="NCBI Taxonomy" id="1616788"/>
    <lineage>
        <taxon>Bacteria</taxon>
        <taxon>Bacillati</taxon>
        <taxon>Bacillota</taxon>
        <taxon>Bacilli</taxon>
        <taxon>Bacillales</taxon>
        <taxon>Paenibacillaceae</taxon>
        <taxon>Paenibacillus</taxon>
    </lineage>
</organism>
<name>A0A172ZLD2_9BACL</name>
<dbReference type="STRING" id="1616788.AR543_22330"/>
<reference evidence="5" key="1">
    <citation type="submission" date="2015-10" db="EMBL/GenBank/DDBJ databases">
        <title>Genome of Paenibacillus bovis sp. nov.</title>
        <authorList>
            <person name="Wu Z."/>
            <person name="Gao C."/>
            <person name="Liu Z."/>
            <person name="Zheng H."/>
        </authorList>
    </citation>
    <scope>NUCLEOTIDE SEQUENCE [LARGE SCALE GENOMIC DNA]</scope>
    <source>
        <strain evidence="5">BD3526</strain>
    </source>
</reference>
<accession>A0A172ZLD2</accession>
<feature type="compositionally biased region" description="Basic and acidic residues" evidence="1">
    <location>
        <begin position="447"/>
        <end position="457"/>
    </location>
</feature>
<dbReference type="InterPro" id="IPR041489">
    <property type="entry name" value="PDZ_6"/>
</dbReference>
<evidence type="ECO:0000313" key="5">
    <source>
        <dbReference type="Proteomes" id="UP000078148"/>
    </source>
</evidence>
<reference evidence="4 5" key="2">
    <citation type="journal article" date="2016" name="Int. J. Syst. Evol. Microbiol.">
        <title>Paenibacillus bovis sp. nov., isolated from raw yak (Bos grunniens) milk.</title>
        <authorList>
            <person name="Gao C."/>
            <person name="Han J."/>
            <person name="Liu Z."/>
            <person name="Xu X."/>
            <person name="Hang F."/>
            <person name="Wu Z."/>
        </authorList>
    </citation>
    <scope>NUCLEOTIDE SEQUENCE [LARGE SCALE GENOMIC DNA]</scope>
    <source>
        <strain evidence="4 5">BD3526</strain>
    </source>
</reference>
<feature type="transmembrane region" description="Helical" evidence="2">
    <location>
        <begin position="260"/>
        <end position="286"/>
    </location>
</feature>
<gene>
    <name evidence="4" type="ORF">AR543_22330</name>
</gene>
<dbReference type="Proteomes" id="UP000078148">
    <property type="component" value="Chromosome"/>
</dbReference>
<dbReference type="KEGG" id="pbv:AR543_22330"/>
<feature type="transmembrane region" description="Helical" evidence="2">
    <location>
        <begin position="220"/>
        <end position="239"/>
    </location>
</feature>
<feature type="domain" description="PDZ" evidence="3">
    <location>
        <begin position="314"/>
        <end position="354"/>
    </location>
</feature>
<feature type="transmembrane region" description="Helical" evidence="2">
    <location>
        <begin position="186"/>
        <end position="208"/>
    </location>
</feature>
<dbReference type="SUPFAM" id="SSF50156">
    <property type="entry name" value="PDZ domain-like"/>
    <property type="match status" value="1"/>
</dbReference>
<dbReference type="EMBL" id="CP013023">
    <property type="protein sequence ID" value="ANF98454.1"/>
    <property type="molecule type" value="Genomic_DNA"/>
</dbReference>
<evidence type="ECO:0000256" key="2">
    <source>
        <dbReference type="SAM" id="Phobius"/>
    </source>
</evidence>
<dbReference type="RefSeq" id="WP_060536493.1">
    <property type="nucleotide sequence ID" value="NZ_CP013023.1"/>
</dbReference>
<dbReference type="Pfam" id="PF17820">
    <property type="entry name" value="PDZ_6"/>
    <property type="match status" value="1"/>
</dbReference>
<keyword evidence="2" id="KW-1133">Transmembrane helix</keyword>